<evidence type="ECO:0000256" key="1">
    <source>
        <dbReference type="SAM" id="Phobius"/>
    </source>
</evidence>
<feature type="transmembrane region" description="Helical" evidence="1">
    <location>
        <begin position="369"/>
        <end position="395"/>
    </location>
</feature>
<feature type="transmembrane region" description="Helical" evidence="1">
    <location>
        <begin position="122"/>
        <end position="142"/>
    </location>
</feature>
<evidence type="ECO:0008006" key="4">
    <source>
        <dbReference type="Google" id="ProtNLM"/>
    </source>
</evidence>
<reference evidence="2 3" key="1">
    <citation type="submission" date="2018-12" db="EMBL/GenBank/DDBJ databases">
        <authorList>
            <consortium name="Pathogen Informatics"/>
        </authorList>
    </citation>
    <scope>NUCLEOTIDE SEQUENCE [LARGE SCALE GENOMIC DNA]</scope>
    <source>
        <strain evidence="2 3">NCTC11636</strain>
    </source>
</reference>
<dbReference type="AlphaFoldDB" id="A0A448HJN6"/>
<feature type="transmembrane region" description="Helical" evidence="1">
    <location>
        <begin position="223"/>
        <end position="256"/>
    </location>
</feature>
<keyword evidence="1" id="KW-0812">Transmembrane</keyword>
<proteinExistence type="predicted"/>
<gene>
    <name evidence="2" type="ORF">NCTC11636_02375</name>
</gene>
<feature type="transmembrane region" description="Helical" evidence="1">
    <location>
        <begin position="401"/>
        <end position="417"/>
    </location>
</feature>
<feature type="transmembrane region" description="Helical" evidence="1">
    <location>
        <begin position="424"/>
        <end position="443"/>
    </location>
</feature>
<dbReference type="RefSeq" id="WP_161512709.1">
    <property type="nucleotide sequence ID" value="NZ_LR134350.1"/>
</dbReference>
<keyword evidence="1" id="KW-0472">Membrane</keyword>
<organism evidence="2 3">
    <name type="scientific">Actinomyces howellii</name>
    <dbReference type="NCBI Taxonomy" id="52771"/>
    <lineage>
        <taxon>Bacteria</taxon>
        <taxon>Bacillati</taxon>
        <taxon>Actinomycetota</taxon>
        <taxon>Actinomycetes</taxon>
        <taxon>Actinomycetales</taxon>
        <taxon>Actinomycetaceae</taxon>
        <taxon>Actinomyces</taxon>
    </lineage>
</organism>
<feature type="transmembrane region" description="Helical" evidence="1">
    <location>
        <begin position="338"/>
        <end position="357"/>
    </location>
</feature>
<accession>A0A448HJN6</accession>
<keyword evidence="3" id="KW-1185">Reference proteome</keyword>
<feature type="transmembrane region" description="Helical" evidence="1">
    <location>
        <begin position="21"/>
        <end position="40"/>
    </location>
</feature>
<dbReference type="Proteomes" id="UP000266895">
    <property type="component" value="Chromosome"/>
</dbReference>
<feature type="transmembrane region" description="Helical" evidence="1">
    <location>
        <begin position="172"/>
        <end position="189"/>
    </location>
</feature>
<feature type="transmembrane region" description="Helical" evidence="1">
    <location>
        <begin position="268"/>
        <end position="288"/>
    </location>
</feature>
<feature type="transmembrane region" description="Helical" evidence="1">
    <location>
        <begin position="149"/>
        <end position="166"/>
    </location>
</feature>
<evidence type="ECO:0000313" key="2">
    <source>
        <dbReference type="EMBL" id="VEG29903.1"/>
    </source>
</evidence>
<feature type="transmembrane region" description="Helical" evidence="1">
    <location>
        <begin position="201"/>
        <end position="217"/>
    </location>
</feature>
<keyword evidence="1" id="KW-1133">Transmembrane helix</keyword>
<dbReference type="EMBL" id="LR134350">
    <property type="protein sequence ID" value="VEG29903.1"/>
    <property type="molecule type" value="Genomic_DNA"/>
</dbReference>
<name>A0A448HJN6_9ACTO</name>
<evidence type="ECO:0000313" key="3">
    <source>
        <dbReference type="Proteomes" id="UP000266895"/>
    </source>
</evidence>
<dbReference type="KEGG" id="ahw:NCTC11636_02375"/>
<sequence>MTGLVNGLRTRAAALPRWAQWLLVAVFMMVLAGVVTARYVHAHPALSPIDEYNYVDAVDKATRGILAREGQTVDELAREASSCRGFGMEQTEVTYVGRCGIDEPLATYPWDGHSTAGIHSPVYYFSTAWMAQAIMTVVPGLSLITAARLTGAIWLGLGMVMLAYLIRRTAGSWWLAVWIPVVVCAMPGLRVTNAYISPDAPNLLCGSAVLLAALLYARGQWPLWPLIAISAVVTLVKFQNSFVVIAAFLFLAWTRIAPRREDDDGRRPGWAAILVPPAAALVVGLGWMRMKTALALPSAGLVGDPQGGVDLTGSLYYIDDSLQGLFTANWPASTEASFFPTLVLWGGIATLVSVAWLHPGRGWVERRFAQSGAVSLLGIGPAVNIAFAAVFGSAVAMQPRYAMVLIPILALTTAWSLDRRCLRIAVAVLAVAAYFYAVVSLNVN</sequence>
<protein>
    <recommendedName>
        <fullName evidence="4">Glycosyltransferase RgtA/B/C/D-like domain-containing protein</fullName>
    </recommendedName>
</protein>